<dbReference type="SUPFAM" id="SSF110087">
    <property type="entry name" value="DR1885-like metal-binding protein"/>
    <property type="match status" value="1"/>
</dbReference>
<keyword evidence="1" id="KW-0732">Signal</keyword>
<evidence type="ECO:0000313" key="3">
    <source>
        <dbReference type="Proteomes" id="UP000257039"/>
    </source>
</evidence>
<reference evidence="2 3" key="1">
    <citation type="submission" date="2017-04" db="EMBL/GenBank/DDBJ databases">
        <title>Draft genome sequence of Zooshikella ganghwensis VG4 isolated from Red Sea sediments.</title>
        <authorList>
            <person name="Rehman Z."/>
            <person name="Alam I."/>
            <person name="Kamau A."/>
            <person name="Bajic V."/>
            <person name="Leiknes T."/>
        </authorList>
    </citation>
    <scope>NUCLEOTIDE SEQUENCE [LARGE SCALE GENOMIC DNA]</scope>
    <source>
        <strain evidence="2 3">VG4</strain>
    </source>
</reference>
<accession>A0A4P9VSP0</accession>
<name>A0A4P9VSP0_9GAMM</name>
<dbReference type="AlphaFoldDB" id="A0A4P9VSP0"/>
<evidence type="ECO:0000313" key="2">
    <source>
        <dbReference type="EMBL" id="RDH45697.1"/>
    </source>
</evidence>
<feature type="chain" id="PRO_5020712827" evidence="1">
    <location>
        <begin position="32"/>
        <end position="164"/>
    </location>
</feature>
<comment type="caution">
    <text evidence="2">The sequence shown here is derived from an EMBL/GenBank/DDBJ whole genome shotgun (WGS) entry which is preliminary data.</text>
</comment>
<dbReference type="EMBL" id="NDXW01000001">
    <property type="protein sequence ID" value="RDH45697.1"/>
    <property type="molecule type" value="Genomic_DNA"/>
</dbReference>
<dbReference type="InterPro" id="IPR007410">
    <property type="entry name" value="LpqE-like"/>
</dbReference>
<dbReference type="Proteomes" id="UP000257039">
    <property type="component" value="Unassembled WGS sequence"/>
</dbReference>
<dbReference type="Gene3D" id="2.60.40.1890">
    <property type="entry name" value="PCu(A)C copper chaperone"/>
    <property type="match status" value="1"/>
</dbReference>
<sequence length="164" mass="17719">MSINPSSTARKNLLSSSLALALTMLSHCANAEQAITVSDVYVRAMPPTAQNTAGYMQIHNHSKQPVSLIKAESPIAKNVELHLSKMSEGVMKMIQQKEIMVPAEGSTHLKPGGLHIMFLGLNEPSKAGSKTTLKLTFSNGEQLTVDASIMKTPNPRGDMKHVQK</sequence>
<dbReference type="InterPro" id="IPR058248">
    <property type="entry name" value="Lxx211020-like"/>
</dbReference>
<keyword evidence="3" id="KW-1185">Reference proteome</keyword>
<gene>
    <name evidence="2" type="ORF">B9G39_20815</name>
</gene>
<dbReference type="PANTHER" id="PTHR36302:SF1">
    <property type="entry name" value="COPPER CHAPERONE PCU(A)C"/>
    <property type="match status" value="1"/>
</dbReference>
<evidence type="ECO:0000256" key="1">
    <source>
        <dbReference type="SAM" id="SignalP"/>
    </source>
</evidence>
<feature type="signal peptide" evidence="1">
    <location>
        <begin position="1"/>
        <end position="31"/>
    </location>
</feature>
<dbReference type="Pfam" id="PF04314">
    <property type="entry name" value="PCuAC"/>
    <property type="match status" value="1"/>
</dbReference>
<protein>
    <submittedName>
        <fullName evidence="2">Copper chaperone PCu(A)C</fullName>
    </submittedName>
</protein>
<proteinExistence type="predicted"/>
<dbReference type="PANTHER" id="PTHR36302">
    <property type="entry name" value="BLR7088 PROTEIN"/>
    <property type="match status" value="1"/>
</dbReference>
<dbReference type="InterPro" id="IPR036182">
    <property type="entry name" value="PCuAC_sf"/>
</dbReference>
<organism evidence="2 3">
    <name type="scientific">Zooshikella ganghwensis</name>
    <dbReference type="NCBI Taxonomy" id="202772"/>
    <lineage>
        <taxon>Bacteria</taxon>
        <taxon>Pseudomonadati</taxon>
        <taxon>Pseudomonadota</taxon>
        <taxon>Gammaproteobacteria</taxon>
        <taxon>Oceanospirillales</taxon>
        <taxon>Zooshikellaceae</taxon>
        <taxon>Zooshikella</taxon>
    </lineage>
</organism>